<dbReference type="RefSeq" id="WP_139189212.1">
    <property type="nucleotide sequence ID" value="NZ_FNBW01000005.1"/>
</dbReference>
<evidence type="ECO:0008006" key="3">
    <source>
        <dbReference type="Google" id="ProtNLM"/>
    </source>
</evidence>
<dbReference type="EMBL" id="FNBW01000005">
    <property type="protein sequence ID" value="SDF67191.1"/>
    <property type="molecule type" value="Genomic_DNA"/>
</dbReference>
<name>A0A8G2BHU4_9PROT</name>
<comment type="caution">
    <text evidence="1">The sequence shown here is derived from an EMBL/GenBank/DDBJ whole genome shotgun (WGS) entry which is preliminary data.</text>
</comment>
<sequence>MRVSLNEIRTMAGKAAIGAGLPFGTADEIGHAAAWLAQVGQDAVGPVLVALTAAETAPPHPLEPSEEDGKLDLVAAAQVGAGVVDLLFARPSGQSLAIDRVDVPAMLIGLIGQALARDARGGAVTVDLAGGDRLTVTADCLLPCRGLRPGPGGVTLVLTRGHASQPARFPDGVEVDPGDWRALSALAARTLVPADGTSRRRGAGAGDIDNE</sequence>
<dbReference type="OrthoDB" id="8420038at2"/>
<dbReference type="Proteomes" id="UP000198615">
    <property type="component" value="Unassembled WGS sequence"/>
</dbReference>
<protein>
    <recommendedName>
        <fullName evidence="3">DUF3726 domain-containing protein</fullName>
    </recommendedName>
</protein>
<dbReference type="Pfam" id="PF12525">
    <property type="entry name" value="DUF3726"/>
    <property type="match status" value="1"/>
</dbReference>
<dbReference type="InterPro" id="IPR022201">
    <property type="entry name" value="DUF3726"/>
</dbReference>
<keyword evidence="2" id="KW-1185">Reference proteome</keyword>
<organism evidence="1 2">
    <name type="scientific">Thalassobaculum litoreum DSM 18839</name>
    <dbReference type="NCBI Taxonomy" id="1123362"/>
    <lineage>
        <taxon>Bacteria</taxon>
        <taxon>Pseudomonadati</taxon>
        <taxon>Pseudomonadota</taxon>
        <taxon>Alphaproteobacteria</taxon>
        <taxon>Rhodospirillales</taxon>
        <taxon>Thalassobaculaceae</taxon>
        <taxon>Thalassobaculum</taxon>
    </lineage>
</organism>
<evidence type="ECO:0000313" key="2">
    <source>
        <dbReference type="Proteomes" id="UP000198615"/>
    </source>
</evidence>
<evidence type="ECO:0000313" key="1">
    <source>
        <dbReference type="EMBL" id="SDF67191.1"/>
    </source>
</evidence>
<dbReference type="AlphaFoldDB" id="A0A8G2BHU4"/>
<proteinExistence type="predicted"/>
<reference evidence="1 2" key="1">
    <citation type="submission" date="2016-10" db="EMBL/GenBank/DDBJ databases">
        <authorList>
            <person name="Varghese N."/>
            <person name="Submissions S."/>
        </authorList>
    </citation>
    <scope>NUCLEOTIDE SEQUENCE [LARGE SCALE GENOMIC DNA]</scope>
    <source>
        <strain evidence="1 2">DSM 18839</strain>
    </source>
</reference>
<accession>A0A8G2BHU4</accession>
<gene>
    <name evidence="1" type="ORF">SAMN05660686_02009</name>
</gene>